<evidence type="ECO:0000256" key="1">
    <source>
        <dbReference type="SAM" id="Phobius"/>
    </source>
</evidence>
<keyword evidence="1" id="KW-1133">Transmembrane helix</keyword>
<evidence type="ECO:0000313" key="2">
    <source>
        <dbReference type="EMBL" id="MBN3553064.1"/>
    </source>
</evidence>
<name>A0ABS2ZM05_9BACL</name>
<proteinExistence type="predicted"/>
<feature type="transmembrane region" description="Helical" evidence="1">
    <location>
        <begin position="37"/>
        <end position="53"/>
    </location>
</feature>
<keyword evidence="1" id="KW-0472">Membrane</keyword>
<accession>A0ABS2ZM05</accession>
<protein>
    <submittedName>
        <fullName evidence="2">Uncharacterized protein</fullName>
    </submittedName>
</protein>
<keyword evidence="3" id="KW-1185">Reference proteome</keyword>
<gene>
    <name evidence="2" type="ORF">JYA63_02175</name>
</gene>
<feature type="transmembrane region" description="Helical" evidence="1">
    <location>
        <begin position="12"/>
        <end position="31"/>
    </location>
</feature>
<dbReference type="Proteomes" id="UP001296923">
    <property type="component" value="Unassembled WGS sequence"/>
</dbReference>
<reference evidence="2 3" key="1">
    <citation type="submission" date="2021-01" db="EMBL/GenBank/DDBJ databases">
        <title>Genome Sequencing of Type Strains.</title>
        <authorList>
            <person name="Lemaire J.F."/>
            <person name="Inderbitzin P."/>
            <person name="Collins S.B."/>
            <person name="Wespe N."/>
            <person name="Knight-Connoni V."/>
        </authorList>
    </citation>
    <scope>NUCLEOTIDE SEQUENCE [LARGE SCALE GENOMIC DNA]</scope>
    <source>
        <strain evidence="2 3">DSM 23009</strain>
    </source>
</reference>
<comment type="caution">
    <text evidence="2">The sequence shown here is derived from an EMBL/GenBank/DDBJ whole genome shotgun (WGS) entry which is preliminary data.</text>
</comment>
<evidence type="ECO:0000313" key="3">
    <source>
        <dbReference type="Proteomes" id="UP001296923"/>
    </source>
</evidence>
<dbReference type="RefSeq" id="WP_205724313.1">
    <property type="nucleotide sequence ID" value="NZ_JAFHKR010000035.1"/>
</dbReference>
<sequence>MISKVDRWKKNYLYLFIVFYGAIGPISFYLFKQGYTSLFYGLVPIAVALPSVRRNHLGLLERKEESMKRIR</sequence>
<dbReference type="EMBL" id="JAFHKR010000035">
    <property type="protein sequence ID" value="MBN3553064.1"/>
    <property type="molecule type" value="Genomic_DNA"/>
</dbReference>
<organism evidence="2 3">
    <name type="scientific">Fictibacillus nanhaiensis</name>
    <dbReference type="NCBI Taxonomy" id="742169"/>
    <lineage>
        <taxon>Bacteria</taxon>
        <taxon>Bacillati</taxon>
        <taxon>Bacillota</taxon>
        <taxon>Bacilli</taxon>
        <taxon>Bacillales</taxon>
        <taxon>Fictibacillaceae</taxon>
        <taxon>Fictibacillus</taxon>
    </lineage>
</organism>
<keyword evidence="1" id="KW-0812">Transmembrane</keyword>